<reference evidence="2 3" key="1">
    <citation type="journal article" date="2018" name="Front. Plant Sci.">
        <title>Red Clover (Trifolium pratense) and Zigzag Clover (T. medium) - A Picture of Genomic Similarities and Differences.</title>
        <authorList>
            <person name="Dluhosova J."/>
            <person name="Istvanek J."/>
            <person name="Nedelnik J."/>
            <person name="Repkova J."/>
        </authorList>
    </citation>
    <scope>NUCLEOTIDE SEQUENCE [LARGE SCALE GENOMIC DNA]</scope>
    <source>
        <strain evidence="3">cv. 10/8</strain>
        <tissue evidence="2">Leaf</tissue>
    </source>
</reference>
<accession>A0A392WCR1</accession>
<proteinExistence type="predicted"/>
<name>A0A392WCR1_9FABA</name>
<dbReference type="Proteomes" id="UP000265520">
    <property type="component" value="Unassembled WGS sequence"/>
</dbReference>
<feature type="region of interest" description="Disordered" evidence="1">
    <location>
        <begin position="1"/>
        <end position="35"/>
    </location>
</feature>
<dbReference type="AlphaFoldDB" id="A0A392WCR1"/>
<protein>
    <submittedName>
        <fullName evidence="2">Uncharacterized protein</fullName>
    </submittedName>
</protein>
<organism evidence="2 3">
    <name type="scientific">Trifolium medium</name>
    <dbReference type="NCBI Taxonomy" id="97028"/>
    <lineage>
        <taxon>Eukaryota</taxon>
        <taxon>Viridiplantae</taxon>
        <taxon>Streptophyta</taxon>
        <taxon>Embryophyta</taxon>
        <taxon>Tracheophyta</taxon>
        <taxon>Spermatophyta</taxon>
        <taxon>Magnoliopsida</taxon>
        <taxon>eudicotyledons</taxon>
        <taxon>Gunneridae</taxon>
        <taxon>Pentapetalae</taxon>
        <taxon>rosids</taxon>
        <taxon>fabids</taxon>
        <taxon>Fabales</taxon>
        <taxon>Fabaceae</taxon>
        <taxon>Papilionoideae</taxon>
        <taxon>50 kb inversion clade</taxon>
        <taxon>NPAAA clade</taxon>
        <taxon>Hologalegina</taxon>
        <taxon>IRL clade</taxon>
        <taxon>Trifolieae</taxon>
        <taxon>Trifolium</taxon>
    </lineage>
</organism>
<comment type="caution">
    <text evidence="2">The sequence shown here is derived from an EMBL/GenBank/DDBJ whole genome shotgun (WGS) entry which is preliminary data.</text>
</comment>
<evidence type="ECO:0000313" key="2">
    <source>
        <dbReference type="EMBL" id="MCI97569.1"/>
    </source>
</evidence>
<keyword evidence="3" id="KW-1185">Reference proteome</keyword>
<feature type="non-terminal residue" evidence="2">
    <location>
        <position position="1"/>
    </location>
</feature>
<evidence type="ECO:0000256" key="1">
    <source>
        <dbReference type="SAM" id="MobiDB-lite"/>
    </source>
</evidence>
<evidence type="ECO:0000313" key="3">
    <source>
        <dbReference type="Proteomes" id="UP000265520"/>
    </source>
</evidence>
<sequence length="35" mass="3898">SNGAPIRSSKDYPREPMAITTEVSIHIDFQGAPRR</sequence>
<dbReference type="EMBL" id="LXQA011447752">
    <property type="protein sequence ID" value="MCI97569.1"/>
    <property type="molecule type" value="Genomic_DNA"/>
</dbReference>